<feature type="compositionally biased region" description="Polar residues" evidence="1">
    <location>
        <begin position="804"/>
        <end position="817"/>
    </location>
</feature>
<dbReference type="GeneID" id="37038244"/>
<feature type="region of interest" description="Disordered" evidence="1">
    <location>
        <begin position="962"/>
        <end position="995"/>
    </location>
</feature>
<evidence type="ECO:0000313" key="3">
    <source>
        <dbReference type="Proteomes" id="UP000245783"/>
    </source>
</evidence>
<proteinExistence type="predicted"/>
<feature type="compositionally biased region" description="Polar residues" evidence="1">
    <location>
        <begin position="934"/>
        <end position="950"/>
    </location>
</feature>
<feature type="region of interest" description="Disordered" evidence="1">
    <location>
        <begin position="786"/>
        <end position="928"/>
    </location>
</feature>
<organism evidence="2 3">
    <name type="scientific">Ceraceosorus guamensis</name>
    <dbReference type="NCBI Taxonomy" id="1522189"/>
    <lineage>
        <taxon>Eukaryota</taxon>
        <taxon>Fungi</taxon>
        <taxon>Dikarya</taxon>
        <taxon>Basidiomycota</taxon>
        <taxon>Ustilaginomycotina</taxon>
        <taxon>Exobasidiomycetes</taxon>
        <taxon>Ceraceosorales</taxon>
        <taxon>Ceraceosoraceae</taxon>
        <taxon>Ceraceosorus</taxon>
    </lineage>
</organism>
<evidence type="ECO:0000313" key="2">
    <source>
        <dbReference type="EMBL" id="PWN40387.1"/>
    </source>
</evidence>
<feature type="compositionally biased region" description="Pro residues" evidence="1">
    <location>
        <begin position="850"/>
        <end position="859"/>
    </location>
</feature>
<dbReference type="EMBL" id="KZ819419">
    <property type="protein sequence ID" value="PWN40387.1"/>
    <property type="molecule type" value="Genomic_DNA"/>
</dbReference>
<reference evidence="2 3" key="1">
    <citation type="journal article" date="2018" name="Mol. Biol. Evol.">
        <title>Broad Genomic Sampling Reveals a Smut Pathogenic Ancestry of the Fungal Clade Ustilaginomycotina.</title>
        <authorList>
            <person name="Kijpornyongpan T."/>
            <person name="Mondo S.J."/>
            <person name="Barry K."/>
            <person name="Sandor L."/>
            <person name="Lee J."/>
            <person name="Lipzen A."/>
            <person name="Pangilinan J."/>
            <person name="LaButti K."/>
            <person name="Hainaut M."/>
            <person name="Henrissat B."/>
            <person name="Grigoriev I.V."/>
            <person name="Spatafora J.W."/>
            <person name="Aime M.C."/>
        </authorList>
    </citation>
    <scope>NUCLEOTIDE SEQUENCE [LARGE SCALE GENOMIC DNA]</scope>
    <source>
        <strain evidence="2 3">MCA 4658</strain>
    </source>
</reference>
<feature type="region of interest" description="Disordered" evidence="1">
    <location>
        <begin position="625"/>
        <end position="683"/>
    </location>
</feature>
<name>A0A316VS10_9BASI</name>
<dbReference type="AlphaFoldDB" id="A0A316VS10"/>
<keyword evidence="3" id="KW-1185">Reference proteome</keyword>
<dbReference type="STRING" id="1522189.A0A316VS10"/>
<feature type="region of interest" description="Disordered" evidence="1">
    <location>
        <begin position="934"/>
        <end position="953"/>
    </location>
</feature>
<accession>A0A316VS10</accession>
<feature type="compositionally biased region" description="Low complexity" evidence="1">
    <location>
        <begin position="721"/>
        <end position="731"/>
    </location>
</feature>
<feature type="compositionally biased region" description="Low complexity" evidence="1">
    <location>
        <begin position="881"/>
        <end position="892"/>
    </location>
</feature>
<feature type="compositionally biased region" description="Polar residues" evidence="1">
    <location>
        <begin position="487"/>
        <end position="496"/>
    </location>
</feature>
<feature type="compositionally biased region" description="Low complexity" evidence="1">
    <location>
        <begin position="647"/>
        <end position="681"/>
    </location>
</feature>
<feature type="compositionally biased region" description="Pro residues" evidence="1">
    <location>
        <begin position="635"/>
        <end position="646"/>
    </location>
</feature>
<evidence type="ECO:0000256" key="1">
    <source>
        <dbReference type="SAM" id="MobiDB-lite"/>
    </source>
</evidence>
<dbReference type="OrthoDB" id="3365616at2759"/>
<dbReference type="Proteomes" id="UP000245783">
    <property type="component" value="Unassembled WGS sequence"/>
</dbReference>
<gene>
    <name evidence="2" type="ORF">IE81DRAFT_349302</name>
</gene>
<feature type="compositionally biased region" description="Acidic residues" evidence="1">
    <location>
        <begin position="967"/>
        <end position="977"/>
    </location>
</feature>
<sequence length="995" mass="102871">MPARQQSASVAALGQGSATFKTEHEYVCNGGRAALVVQTLPQKYLTVMGGSAERGRGAMTGFVRVDGEAKSVKIKITAIVTAKVPRVSTAIPLDKLPSSTSHTVQSQELFNSTTIVAIPHSSASSSAAHVMPFAIELPRSSTHGDLPASYVLQSYKSTKATQKEQRGGQDKGEEWASIRWEARLIVERGILRKSDRTIAPFAFLPPPPASPAVAASIDRSNRTRRLLKGQPTALDVRALLSSPSPASWTTHKLPSVALPPPANNPGLFARLFGAKAVGSCLEEVWSVKLPNEPLVARAGLSFVIECRRQWSYEVGKREVDLPAVELLHATSMPGGSHRTTSMGGAFVSAPIQTVSPSRATVAAASRGADYIEEVHYLGHLSIPSASTASFSTAHLTLKHCVQIRFPSLDQPLEIETKLVAHPPASVAIPHPAPGILVSNSSALPGNPAPPAPRAYNPPRRDSNALSDPTGGLPIHPGPETLWADGPTTPNLSSAATHPSAPLPHSTSMAGVGSAVGQSRANTGSRETETMSTSSTARPSLSPAAVQSPSLATQARGGGSNNNQSVRPGASLASAPHSRGRPETRPSKVSAGQPPRPHFDTRNLSATDAAASSTARHPHRNSAPLLQVPAGVSSSPSPPASLSPSPHPASARGASPATASPAATPPSVATSTPPSSTPPVSGQRPISIALGAHFAAHARSSGAQQSAISDQRKASATPPINAAATPQHAASASVDSPHAPAIQRASGAATSSRPEAAGFRRRLLSHQNVLSQLANVPLVPSATSGTASLQAQLRPEQIAARNGRRTSASPDPTYSPDSANVARPSVPQQKALPRIRHSSEAGGNTSTLGPSAPPALPPQVPGKEPSVSDTTLGPAALPPSTPSTSTMTNTAPPGASISSSNPYTPMPLGPPLPNPHSHAPPTNFDASSGLIRSNVVSDNASQHESNYTQSIAPAYDQAWLLEDVSTYGDDEDEREAEADASLPPSYFDVTGIPDED</sequence>
<dbReference type="RefSeq" id="XP_025367547.1">
    <property type="nucleotide sequence ID" value="XM_025516374.1"/>
</dbReference>
<protein>
    <submittedName>
        <fullName evidence="2">Uncharacterized protein</fullName>
    </submittedName>
</protein>
<feature type="compositionally biased region" description="Pro residues" evidence="1">
    <location>
        <begin position="903"/>
        <end position="913"/>
    </location>
</feature>
<dbReference type="InParanoid" id="A0A316VS10"/>
<feature type="region of interest" description="Disordered" evidence="1">
    <location>
        <begin position="438"/>
        <end position="601"/>
    </location>
</feature>
<feature type="region of interest" description="Disordered" evidence="1">
    <location>
        <begin position="696"/>
        <end position="756"/>
    </location>
</feature>